<gene>
    <name evidence="3" type="ORF">RGE70_15325</name>
</gene>
<evidence type="ECO:0000256" key="1">
    <source>
        <dbReference type="SAM" id="Coils"/>
    </source>
</evidence>
<evidence type="ECO:0000313" key="3">
    <source>
        <dbReference type="EMBL" id="WOT04672.1"/>
    </source>
</evidence>
<keyword evidence="1" id="KW-0175">Coiled coil</keyword>
<accession>A0ABZ0JWI6</accession>
<dbReference type="Pfam" id="PF06295">
    <property type="entry name" value="ZapG-like"/>
    <property type="match status" value="1"/>
</dbReference>
<keyword evidence="4" id="KW-1185">Reference proteome</keyword>
<dbReference type="InterPro" id="IPR009386">
    <property type="entry name" value="ZapG-like"/>
</dbReference>
<feature type="coiled-coil region" evidence="1">
    <location>
        <begin position="30"/>
        <end position="57"/>
    </location>
</feature>
<name>A0ABZ0JWI6_9GAMM</name>
<reference evidence="3 4" key="1">
    <citation type="submission" date="2023-10" db="EMBL/GenBank/DDBJ databases">
        <title>Complete genome sequence of Shewanella sp. DAU334.</title>
        <authorList>
            <person name="Lee Y.-S."/>
            <person name="Jeong H.-R."/>
            <person name="Hwang E.-J."/>
            <person name="Choi Y.-L."/>
            <person name="Kim G.-D."/>
        </authorList>
    </citation>
    <scope>NUCLEOTIDE SEQUENCE [LARGE SCALE GENOMIC DNA]</scope>
    <source>
        <strain evidence="3 4">DAU334</strain>
    </source>
</reference>
<evidence type="ECO:0000313" key="4">
    <source>
        <dbReference type="Proteomes" id="UP001529491"/>
    </source>
</evidence>
<proteinExistence type="predicted"/>
<feature type="compositionally biased region" description="Low complexity" evidence="2">
    <location>
        <begin position="85"/>
        <end position="94"/>
    </location>
</feature>
<feature type="region of interest" description="Disordered" evidence="2">
    <location>
        <begin position="85"/>
        <end position="116"/>
    </location>
</feature>
<evidence type="ECO:0000256" key="2">
    <source>
        <dbReference type="SAM" id="MobiDB-lite"/>
    </source>
</evidence>
<sequence length="116" mass="12962">MEWALTFAAFIIGSVFGYVGHSVVTRNNKDKSQNKQLEQTQLELSQYKQEVSDHVDDHYKQLTELTHLLNKVNVQWSASATSITATNSNNSQSTLEAIDPPNTIEDSTYTEKAASI</sequence>
<dbReference type="EMBL" id="CP136522">
    <property type="protein sequence ID" value="WOT04672.1"/>
    <property type="molecule type" value="Genomic_DNA"/>
</dbReference>
<dbReference type="Proteomes" id="UP001529491">
    <property type="component" value="Chromosome"/>
</dbReference>
<dbReference type="RefSeq" id="WP_310472309.1">
    <property type="nucleotide sequence ID" value="NZ_CP136522.1"/>
</dbReference>
<protein>
    <submittedName>
        <fullName evidence="3">DUF1043 family protein</fullName>
    </submittedName>
</protein>
<organism evidence="3 4">
    <name type="scientific">Shewanella youngdeokensis</name>
    <dbReference type="NCBI Taxonomy" id="2999068"/>
    <lineage>
        <taxon>Bacteria</taxon>
        <taxon>Pseudomonadati</taxon>
        <taxon>Pseudomonadota</taxon>
        <taxon>Gammaproteobacteria</taxon>
        <taxon>Alteromonadales</taxon>
        <taxon>Shewanellaceae</taxon>
        <taxon>Shewanella</taxon>
    </lineage>
</organism>